<evidence type="ECO:0000313" key="3">
    <source>
        <dbReference type="Proteomes" id="UP000016943"/>
    </source>
</evidence>
<dbReference type="InterPro" id="IPR007391">
    <property type="entry name" value="Vancomycin_resist_VanW"/>
</dbReference>
<dbReference type="HOGENOM" id="CLU_011572_0_1_11"/>
<organism evidence="2 3">
    <name type="scientific">Corynebacterium argentoratense DSM 44202</name>
    <dbReference type="NCBI Taxonomy" id="1348662"/>
    <lineage>
        <taxon>Bacteria</taxon>
        <taxon>Bacillati</taxon>
        <taxon>Actinomycetota</taxon>
        <taxon>Actinomycetes</taxon>
        <taxon>Mycobacteriales</taxon>
        <taxon>Corynebacteriaceae</taxon>
        <taxon>Corynebacterium</taxon>
    </lineage>
</organism>
<dbReference type="eggNOG" id="COG2720">
    <property type="taxonomic scope" value="Bacteria"/>
</dbReference>
<dbReference type="Pfam" id="PF12229">
    <property type="entry name" value="PG_binding_4"/>
    <property type="match status" value="1"/>
</dbReference>
<sequence length="544" mass="57182">MKRWKVYPLSALLGIGIVGAAAWGIDVAVMKDRVPRGTTVAGVNIGGMSKPQAEKILQEQLPTSAPITVTAGNLTAEFNPAASGLSLDLPATIERAGTPRLNPVARISSLFNTHEVGVVSVVNTATFNPAVTQLAQQLTAAPTNAALDLATGPTQPVDGQHVDQDELADKLQRGWLAPVTIDAIVDPPEIGADALAAAQAIADKATSSDVIAKGRDAQGVITPGRMQEILHFIPEGGQLRPDLDAERARDILMEGLALSERPLKNATFKLVSGKPTVIPSSDGVKIEWNLEDLPNHIIGDAPREFDVTYTDKPATYTTEMAEKATFNNTVGEFTTGGFSSASGVNIRRVAQMVDGAVVAPGETFSLNGYTGPRGTAQGFVESGIILNGRADKAVGGGISQFATTLYNAAYFAGMDDVAHTPHSYYISRYPAGREATVYEGAIDLQFKNTTLNPVIIRASANDSTVTVSLIGTKSVNVQSIPGAWTNPTQPNTVEVHGPDCSPSSGVPGFTTTDTRVVTGLDGREISRTTTTTKYDPAPIVKCVN</sequence>
<dbReference type="InterPro" id="IPR022029">
    <property type="entry name" value="YoaR-like_PG-bd"/>
</dbReference>
<dbReference type="KEGG" id="caz:CARG_09105"/>
<dbReference type="RefSeq" id="WP_021012313.1">
    <property type="nucleotide sequence ID" value="NC_022198.1"/>
</dbReference>
<dbReference type="PATRIC" id="fig|1348662.3.peg.1798"/>
<name>U3GZZ1_9CORY</name>
<feature type="domain" description="YoaR-like putative peptidoglycan binding" evidence="1">
    <location>
        <begin position="238"/>
        <end position="305"/>
    </location>
</feature>
<proteinExistence type="predicted"/>
<dbReference type="PANTHER" id="PTHR35788">
    <property type="entry name" value="EXPORTED PROTEIN-RELATED"/>
    <property type="match status" value="1"/>
</dbReference>
<dbReference type="Pfam" id="PF04294">
    <property type="entry name" value="VanW"/>
    <property type="match status" value="1"/>
</dbReference>
<dbReference type="PANTHER" id="PTHR35788:SF1">
    <property type="entry name" value="EXPORTED PROTEIN"/>
    <property type="match status" value="1"/>
</dbReference>
<dbReference type="STRING" id="1348662.CARG_09105"/>
<keyword evidence="3" id="KW-1185">Reference proteome</keyword>
<gene>
    <name evidence="2" type="ORF">CARG_09105</name>
</gene>
<accession>U3GZZ1</accession>
<dbReference type="InterPro" id="IPR052913">
    <property type="entry name" value="Glycopeptide_resist_protein"/>
</dbReference>
<dbReference type="GeneID" id="78250551"/>
<dbReference type="Proteomes" id="UP000016943">
    <property type="component" value="Chromosome"/>
</dbReference>
<protein>
    <recommendedName>
        <fullName evidence="1">YoaR-like putative peptidoglycan binding domain-containing protein</fullName>
    </recommendedName>
</protein>
<reference evidence="2 3" key="1">
    <citation type="journal article" date="2013" name="Genome Announc.">
        <title>Whole-Genome Sequence of the Clinical Strain Corynebacterium argentoratense DSM 44202, Isolated from a Human Throat Specimen.</title>
        <authorList>
            <person name="Bomholt C."/>
            <person name="Glaub A."/>
            <person name="Gravermann K."/>
            <person name="Albersmeier A."/>
            <person name="Brinkrolf K."/>
            <person name="Ruckert C."/>
            <person name="Tauch A."/>
        </authorList>
    </citation>
    <scope>NUCLEOTIDE SEQUENCE [LARGE SCALE GENOMIC DNA]</scope>
    <source>
        <strain evidence="2">DSM 44202</strain>
    </source>
</reference>
<evidence type="ECO:0000313" key="2">
    <source>
        <dbReference type="EMBL" id="AGU15917.1"/>
    </source>
</evidence>
<evidence type="ECO:0000259" key="1">
    <source>
        <dbReference type="Pfam" id="PF12229"/>
    </source>
</evidence>
<dbReference type="EMBL" id="CP006365">
    <property type="protein sequence ID" value="AGU15917.1"/>
    <property type="molecule type" value="Genomic_DNA"/>
</dbReference>
<dbReference type="AlphaFoldDB" id="U3GZZ1"/>